<dbReference type="GO" id="GO:0016491">
    <property type="term" value="F:oxidoreductase activity"/>
    <property type="evidence" value="ECO:0007669"/>
    <property type="project" value="InterPro"/>
</dbReference>
<proteinExistence type="predicted"/>
<dbReference type="EMBL" id="JAGRQC010000003">
    <property type="protein sequence ID" value="MBR0553153.1"/>
    <property type="molecule type" value="Genomic_DNA"/>
</dbReference>
<evidence type="ECO:0000259" key="2">
    <source>
        <dbReference type="PROSITE" id="PS51352"/>
    </source>
</evidence>
<dbReference type="PANTHER" id="PTHR42852:SF13">
    <property type="entry name" value="PROTEIN DIPZ"/>
    <property type="match status" value="1"/>
</dbReference>
<dbReference type="CDD" id="cd02966">
    <property type="entry name" value="TlpA_like_family"/>
    <property type="match status" value="1"/>
</dbReference>
<name>A0A8T4IF19_9SPHN</name>
<feature type="domain" description="Thioredoxin" evidence="2">
    <location>
        <begin position="58"/>
        <end position="198"/>
    </location>
</feature>
<sequence>MALDPDMRSGIAFLLVALVAIAGCDKQSPGPEQANVATSPANETSSDAQAQAGEIDRSHAGEAPPDAPFTAPDGKQVSIADFKGKPVLVNLWATWCAPCIAEMPTLDALATDMKGKLTVLPVSQDLDGADRVDPWFAKADYATLKPYLDPNLSLSAAYAANLPTTILYDAQGKEVWRVTGKFDWASQQAHDLIAEAKN</sequence>
<dbReference type="InterPro" id="IPR013766">
    <property type="entry name" value="Thioredoxin_domain"/>
</dbReference>
<dbReference type="SUPFAM" id="SSF52833">
    <property type="entry name" value="Thioredoxin-like"/>
    <property type="match status" value="1"/>
</dbReference>
<feature type="compositionally biased region" description="Polar residues" evidence="1">
    <location>
        <begin position="35"/>
        <end position="49"/>
    </location>
</feature>
<dbReference type="AlphaFoldDB" id="A0A8T4IF19"/>
<feature type="region of interest" description="Disordered" evidence="1">
    <location>
        <begin position="28"/>
        <end position="74"/>
    </location>
</feature>
<accession>A0A8T4IF19</accession>
<organism evidence="3 4">
    <name type="scientific">Stakelama marina</name>
    <dbReference type="NCBI Taxonomy" id="2826939"/>
    <lineage>
        <taxon>Bacteria</taxon>
        <taxon>Pseudomonadati</taxon>
        <taxon>Pseudomonadota</taxon>
        <taxon>Alphaproteobacteria</taxon>
        <taxon>Sphingomonadales</taxon>
        <taxon>Sphingomonadaceae</taxon>
        <taxon>Stakelama</taxon>
    </lineage>
</organism>
<reference evidence="3" key="1">
    <citation type="submission" date="2021-04" db="EMBL/GenBank/DDBJ databases">
        <title>Ouciella asimina sp. nov., isolated from the surface seawater in the hydrothermal field of Okinawa Trough.</title>
        <authorList>
            <person name="Shuang W."/>
        </authorList>
    </citation>
    <scope>NUCLEOTIDE SEQUENCE</scope>
    <source>
        <strain evidence="3">LXI357</strain>
    </source>
</reference>
<protein>
    <submittedName>
        <fullName evidence="3">TlpA family protein disulfide reductase</fullName>
    </submittedName>
</protein>
<evidence type="ECO:0000256" key="1">
    <source>
        <dbReference type="SAM" id="MobiDB-lite"/>
    </source>
</evidence>
<keyword evidence="4" id="KW-1185">Reference proteome</keyword>
<dbReference type="Gene3D" id="3.40.30.10">
    <property type="entry name" value="Glutaredoxin"/>
    <property type="match status" value="1"/>
</dbReference>
<dbReference type="Proteomes" id="UP000676996">
    <property type="component" value="Unassembled WGS sequence"/>
</dbReference>
<evidence type="ECO:0000313" key="3">
    <source>
        <dbReference type="EMBL" id="MBR0553153.1"/>
    </source>
</evidence>
<dbReference type="InterPro" id="IPR036249">
    <property type="entry name" value="Thioredoxin-like_sf"/>
</dbReference>
<gene>
    <name evidence="3" type="ORF">J7S20_11600</name>
</gene>
<dbReference type="PANTHER" id="PTHR42852">
    <property type="entry name" value="THIOL:DISULFIDE INTERCHANGE PROTEIN DSBE"/>
    <property type="match status" value="1"/>
</dbReference>
<dbReference type="InterPro" id="IPR013740">
    <property type="entry name" value="Redoxin"/>
</dbReference>
<comment type="caution">
    <text evidence="3">The sequence shown here is derived from an EMBL/GenBank/DDBJ whole genome shotgun (WGS) entry which is preliminary data.</text>
</comment>
<dbReference type="InterPro" id="IPR050553">
    <property type="entry name" value="Thioredoxin_ResA/DsbE_sf"/>
</dbReference>
<dbReference type="Pfam" id="PF08534">
    <property type="entry name" value="Redoxin"/>
    <property type="match status" value="1"/>
</dbReference>
<dbReference type="PROSITE" id="PS51352">
    <property type="entry name" value="THIOREDOXIN_2"/>
    <property type="match status" value="1"/>
</dbReference>
<evidence type="ECO:0000313" key="4">
    <source>
        <dbReference type="Proteomes" id="UP000676996"/>
    </source>
</evidence>